<dbReference type="Pfam" id="PF07690">
    <property type="entry name" value="MFS_1"/>
    <property type="match status" value="1"/>
</dbReference>
<dbReference type="CDD" id="cd06173">
    <property type="entry name" value="MFS_MefA_like"/>
    <property type="match status" value="1"/>
</dbReference>
<dbReference type="Proteomes" id="UP000315636">
    <property type="component" value="Unassembled WGS sequence"/>
</dbReference>
<feature type="transmembrane region" description="Helical" evidence="6">
    <location>
        <begin position="21"/>
        <end position="40"/>
    </location>
</feature>
<dbReference type="InterPro" id="IPR011701">
    <property type="entry name" value="MFS"/>
</dbReference>
<keyword evidence="2" id="KW-1003">Cell membrane</keyword>
<dbReference type="OrthoDB" id="2351575at2"/>
<dbReference type="PANTHER" id="PTHR23513:SF19">
    <property type="entry name" value="MAJOR FACILITATOR SUPERFAMILY (MFS) PROFILE DOMAIN-CONTAINING PROTEIN"/>
    <property type="match status" value="1"/>
</dbReference>
<evidence type="ECO:0000256" key="5">
    <source>
        <dbReference type="ARBA" id="ARBA00023136"/>
    </source>
</evidence>
<keyword evidence="8" id="KW-1185">Reference proteome</keyword>
<protein>
    <submittedName>
        <fullName evidence="7">Major Facilitator Superfamily protein</fullName>
    </submittedName>
</protein>
<dbReference type="InterPro" id="IPR036259">
    <property type="entry name" value="MFS_trans_sf"/>
</dbReference>
<dbReference type="RefSeq" id="WP_142505026.1">
    <property type="nucleotide sequence ID" value="NZ_FXTI01000003.1"/>
</dbReference>
<proteinExistence type="predicted"/>
<keyword evidence="4 6" id="KW-1133">Transmembrane helix</keyword>
<reference evidence="7 8" key="1">
    <citation type="submission" date="2017-05" db="EMBL/GenBank/DDBJ databases">
        <authorList>
            <person name="Varghese N."/>
            <person name="Submissions S."/>
        </authorList>
    </citation>
    <scope>NUCLEOTIDE SEQUENCE [LARGE SCALE GENOMIC DNA]</scope>
    <source>
        <strain evidence="7 8">DSM 45474</strain>
    </source>
</reference>
<dbReference type="Gene3D" id="1.20.1250.20">
    <property type="entry name" value="MFS general substrate transporter like domains"/>
    <property type="match status" value="1"/>
</dbReference>
<feature type="transmembrane region" description="Helical" evidence="6">
    <location>
        <begin position="376"/>
        <end position="395"/>
    </location>
</feature>
<dbReference type="GO" id="GO:0022857">
    <property type="term" value="F:transmembrane transporter activity"/>
    <property type="evidence" value="ECO:0007669"/>
    <property type="project" value="InterPro"/>
</dbReference>
<feature type="transmembrane region" description="Helical" evidence="6">
    <location>
        <begin position="79"/>
        <end position="98"/>
    </location>
</feature>
<evidence type="ECO:0000256" key="2">
    <source>
        <dbReference type="ARBA" id="ARBA00022475"/>
    </source>
</evidence>
<dbReference type="SUPFAM" id="SSF103473">
    <property type="entry name" value="MFS general substrate transporter"/>
    <property type="match status" value="1"/>
</dbReference>
<keyword evidence="3 6" id="KW-0812">Transmembrane</keyword>
<evidence type="ECO:0000313" key="8">
    <source>
        <dbReference type="Proteomes" id="UP000315636"/>
    </source>
</evidence>
<evidence type="ECO:0000256" key="4">
    <source>
        <dbReference type="ARBA" id="ARBA00022989"/>
    </source>
</evidence>
<gene>
    <name evidence="7" type="ORF">SAMN06264849_103296</name>
</gene>
<organism evidence="7 8">
    <name type="scientific">Melghirimyces algeriensis</name>
    <dbReference type="NCBI Taxonomy" id="910412"/>
    <lineage>
        <taxon>Bacteria</taxon>
        <taxon>Bacillati</taxon>
        <taxon>Bacillota</taxon>
        <taxon>Bacilli</taxon>
        <taxon>Bacillales</taxon>
        <taxon>Thermoactinomycetaceae</taxon>
        <taxon>Melghirimyces</taxon>
    </lineage>
</organism>
<dbReference type="EMBL" id="FXTI01000003">
    <property type="protein sequence ID" value="SMO57598.1"/>
    <property type="molecule type" value="Genomic_DNA"/>
</dbReference>
<feature type="transmembrane region" description="Helical" evidence="6">
    <location>
        <begin position="46"/>
        <end position="67"/>
    </location>
</feature>
<accession>A0A521CDU5</accession>
<evidence type="ECO:0000256" key="3">
    <source>
        <dbReference type="ARBA" id="ARBA00022692"/>
    </source>
</evidence>
<name>A0A521CDU5_9BACL</name>
<evidence type="ECO:0000256" key="1">
    <source>
        <dbReference type="ARBA" id="ARBA00004651"/>
    </source>
</evidence>
<evidence type="ECO:0000256" key="6">
    <source>
        <dbReference type="SAM" id="Phobius"/>
    </source>
</evidence>
<evidence type="ECO:0000313" key="7">
    <source>
        <dbReference type="EMBL" id="SMO57598.1"/>
    </source>
</evidence>
<feature type="transmembrane region" description="Helical" evidence="6">
    <location>
        <begin position="104"/>
        <end position="124"/>
    </location>
</feature>
<dbReference type="GO" id="GO:0005886">
    <property type="term" value="C:plasma membrane"/>
    <property type="evidence" value="ECO:0007669"/>
    <property type="project" value="UniProtKB-SubCell"/>
</dbReference>
<comment type="subcellular location">
    <subcellularLocation>
        <location evidence="1">Cell membrane</location>
        <topology evidence="1">Multi-pass membrane protein</topology>
    </subcellularLocation>
</comment>
<feature type="transmembrane region" description="Helical" evidence="6">
    <location>
        <begin position="256"/>
        <end position="279"/>
    </location>
</feature>
<keyword evidence="5 6" id="KW-0472">Membrane</keyword>
<dbReference type="AlphaFoldDB" id="A0A521CDU5"/>
<dbReference type="PANTHER" id="PTHR23513">
    <property type="entry name" value="INTEGRAL MEMBRANE EFFLUX PROTEIN-RELATED"/>
    <property type="match status" value="1"/>
</dbReference>
<feature type="transmembrane region" description="Helical" evidence="6">
    <location>
        <begin position="286"/>
        <end position="304"/>
    </location>
</feature>
<sequence>METTVQHLFRKSHFVKLWGSQILQSFASILLQVIVMVEVYQSTDSILGSASVLAIMAIGSFVGGLVGSYRIHRFSLLNILYWSGWARALSTSLLVVFLSQMGTIHLFLLLLTLFFISFVGAWYQPARFALLPMIVSKREYMKANGTLNMIHQMFSVAGWGLGGILTVVLPFYMVVIMISVSFLLSGIFVRLIQIHPSVKHENISGNPESAWRKVFGVHLIRSLTMMDLSEALANAVWSSALILAFTKEVLNKGSEWWGFINAFYWLGGVLGSIIVVAITKHLEKRVGWIIGLSALAMAVLTLFFAMGSNAILALTLCLFMGPLYQARDICQETVLQDLTSPEECAGIMAARNAVLTPWWGITYIIMGWLADRIGIQATYILAAALYALTCFLVFFQPSIRDYQYGTDKRRLISRK</sequence>